<accession>A0A927D6W1</accession>
<dbReference type="Pfam" id="PF00389">
    <property type="entry name" value="2-Hacid_dh"/>
    <property type="match status" value="1"/>
</dbReference>
<dbReference type="InterPro" id="IPR050857">
    <property type="entry name" value="D-2-hydroxyacid_DH"/>
</dbReference>
<dbReference type="GO" id="GO:0051287">
    <property type="term" value="F:NAD binding"/>
    <property type="evidence" value="ECO:0007669"/>
    <property type="project" value="InterPro"/>
</dbReference>
<dbReference type="RefSeq" id="WP_191077303.1">
    <property type="nucleotide sequence ID" value="NZ_JACTAG010000006.1"/>
</dbReference>
<dbReference type="SUPFAM" id="SSF51735">
    <property type="entry name" value="NAD(P)-binding Rossmann-fold domains"/>
    <property type="match status" value="1"/>
</dbReference>
<evidence type="ECO:0000256" key="1">
    <source>
        <dbReference type="ARBA" id="ARBA00005854"/>
    </source>
</evidence>
<dbReference type="PANTHER" id="PTHR42789:SF1">
    <property type="entry name" value="D-ISOMER SPECIFIC 2-HYDROXYACID DEHYDROGENASE FAMILY PROTEIN (AFU_ORTHOLOGUE AFUA_6G10090)"/>
    <property type="match status" value="1"/>
</dbReference>
<dbReference type="InterPro" id="IPR006139">
    <property type="entry name" value="D-isomer_2_OHA_DH_cat_dom"/>
</dbReference>
<dbReference type="PANTHER" id="PTHR42789">
    <property type="entry name" value="D-ISOMER SPECIFIC 2-HYDROXYACID DEHYDROGENASE FAMILY PROTEIN (AFU_ORTHOLOGUE AFUA_6G10090)"/>
    <property type="match status" value="1"/>
</dbReference>
<keyword evidence="8" id="KW-1185">Reference proteome</keyword>
<dbReference type="InterPro" id="IPR006140">
    <property type="entry name" value="D-isomer_DH_NAD-bd"/>
</dbReference>
<dbReference type="Pfam" id="PF02826">
    <property type="entry name" value="2-Hacid_dh_C"/>
    <property type="match status" value="1"/>
</dbReference>
<keyword evidence="2 4" id="KW-0560">Oxidoreductase</keyword>
<dbReference type="Gene3D" id="3.40.50.720">
    <property type="entry name" value="NAD(P)-binding Rossmann-like Domain"/>
    <property type="match status" value="2"/>
</dbReference>
<evidence type="ECO:0000256" key="4">
    <source>
        <dbReference type="RuleBase" id="RU003719"/>
    </source>
</evidence>
<comment type="caution">
    <text evidence="7">The sequence shown here is derived from an EMBL/GenBank/DDBJ whole genome shotgun (WGS) entry which is preliminary data.</text>
</comment>
<dbReference type="InterPro" id="IPR036291">
    <property type="entry name" value="NAD(P)-bd_dom_sf"/>
</dbReference>
<evidence type="ECO:0000313" key="8">
    <source>
        <dbReference type="Proteomes" id="UP000635142"/>
    </source>
</evidence>
<name>A0A927D6W1_9RHOB</name>
<dbReference type="AlphaFoldDB" id="A0A927D6W1"/>
<dbReference type="CDD" id="cd12169">
    <property type="entry name" value="PGDH_like_1"/>
    <property type="match status" value="1"/>
</dbReference>
<dbReference type="SUPFAM" id="SSF52283">
    <property type="entry name" value="Formate/glycerate dehydrogenase catalytic domain-like"/>
    <property type="match status" value="1"/>
</dbReference>
<keyword evidence="3" id="KW-0520">NAD</keyword>
<evidence type="ECO:0000259" key="6">
    <source>
        <dbReference type="Pfam" id="PF02826"/>
    </source>
</evidence>
<evidence type="ECO:0000259" key="5">
    <source>
        <dbReference type="Pfam" id="PF00389"/>
    </source>
</evidence>
<dbReference type="GO" id="GO:0016616">
    <property type="term" value="F:oxidoreductase activity, acting on the CH-OH group of donors, NAD or NADP as acceptor"/>
    <property type="evidence" value="ECO:0007669"/>
    <property type="project" value="InterPro"/>
</dbReference>
<protein>
    <submittedName>
        <fullName evidence="7">D-2-hydroxyacid dehydrogenase family protein</fullName>
    </submittedName>
</protein>
<organism evidence="7 8">
    <name type="scientific">Sulfitobacter aestuariivivens</name>
    <dbReference type="NCBI Taxonomy" id="2766981"/>
    <lineage>
        <taxon>Bacteria</taxon>
        <taxon>Pseudomonadati</taxon>
        <taxon>Pseudomonadota</taxon>
        <taxon>Alphaproteobacteria</taxon>
        <taxon>Rhodobacterales</taxon>
        <taxon>Roseobacteraceae</taxon>
        <taxon>Sulfitobacter</taxon>
    </lineage>
</organism>
<comment type="similarity">
    <text evidence="1 4">Belongs to the D-isomer specific 2-hydroxyacid dehydrogenase family.</text>
</comment>
<feature type="domain" description="D-isomer specific 2-hydroxyacid dehydrogenase catalytic" evidence="5">
    <location>
        <begin position="20"/>
        <end position="314"/>
    </location>
</feature>
<dbReference type="Proteomes" id="UP000635142">
    <property type="component" value="Unassembled WGS sequence"/>
</dbReference>
<gene>
    <name evidence="7" type="ORF">H9Q16_20275</name>
</gene>
<proteinExistence type="inferred from homology"/>
<sequence>MKVHILDDWFDTLRGLPCFEKLSAHDVTVWTDHEPDPAQLAKRVEAAEALVLFRERTRIGAPILERLPNLKLISQRSVYPHVDVPACTANGVLLCSNMHSDTPSYAAAEHTLALILASYRQIPQQVASLKEGNWQAGVGRTLRGRTLGLYGNGRIAGAVADYARAIGMKVQFWGSEAGRERAAAAGQTVPPSREKFFASSDIVSLHVRLKPDTRGIITAEDLAAMQLRSLLVNTSRSGLIAPGVLEAEIARGRIHAAVDVFDQEPLVDTSNPLLTHPNVIATPHIGYVTEDEFDLQFADIFDQINAYAAGAPIHVINPEVWSEMGGDKPV</sequence>
<evidence type="ECO:0000256" key="3">
    <source>
        <dbReference type="ARBA" id="ARBA00023027"/>
    </source>
</evidence>
<dbReference type="EMBL" id="JACTAG010000006">
    <property type="protein sequence ID" value="MBD3666273.1"/>
    <property type="molecule type" value="Genomic_DNA"/>
</dbReference>
<reference evidence="7" key="1">
    <citation type="submission" date="2020-08" db="EMBL/GenBank/DDBJ databases">
        <title>Sulfitobacter aestuariivivens sp. nov., isolated from a tidal flat.</title>
        <authorList>
            <person name="Park S."/>
            <person name="Yoon J.-H."/>
        </authorList>
    </citation>
    <scope>NUCLEOTIDE SEQUENCE</scope>
    <source>
        <strain evidence="7">TSTF-M16</strain>
    </source>
</reference>
<feature type="domain" description="D-isomer specific 2-hydroxyacid dehydrogenase NAD-binding" evidence="6">
    <location>
        <begin position="112"/>
        <end position="286"/>
    </location>
</feature>
<evidence type="ECO:0000256" key="2">
    <source>
        <dbReference type="ARBA" id="ARBA00023002"/>
    </source>
</evidence>
<evidence type="ECO:0000313" key="7">
    <source>
        <dbReference type="EMBL" id="MBD3666273.1"/>
    </source>
</evidence>